<dbReference type="CDD" id="cd00165">
    <property type="entry name" value="S4"/>
    <property type="match status" value="1"/>
</dbReference>
<reference evidence="4" key="1">
    <citation type="submission" date="2018-05" db="EMBL/GenBank/DDBJ databases">
        <authorList>
            <person name="Lanie J.A."/>
            <person name="Ng W.-L."/>
            <person name="Kazmierczak K.M."/>
            <person name="Andrzejewski T.M."/>
            <person name="Davidsen T.M."/>
            <person name="Wayne K.J."/>
            <person name="Tettelin H."/>
            <person name="Glass J.I."/>
            <person name="Rusch D."/>
            <person name="Podicherti R."/>
            <person name="Tsui H.-C.T."/>
            <person name="Winkler M.E."/>
        </authorList>
    </citation>
    <scope>NUCLEOTIDE SEQUENCE</scope>
</reference>
<keyword evidence="2" id="KW-0413">Isomerase</keyword>
<dbReference type="SUPFAM" id="SSF55120">
    <property type="entry name" value="Pseudouridine synthase"/>
    <property type="match status" value="1"/>
</dbReference>
<dbReference type="PANTHER" id="PTHR21600">
    <property type="entry name" value="MITOCHONDRIAL RNA PSEUDOURIDINE SYNTHASE"/>
    <property type="match status" value="1"/>
</dbReference>
<dbReference type="NCBIfam" id="TIGR00005">
    <property type="entry name" value="rluA_subfam"/>
    <property type="match status" value="1"/>
</dbReference>
<name>A0A382CUP8_9ZZZZ</name>
<accession>A0A382CUP8</accession>
<evidence type="ECO:0000256" key="2">
    <source>
        <dbReference type="ARBA" id="ARBA00023235"/>
    </source>
</evidence>
<dbReference type="InterPro" id="IPR050188">
    <property type="entry name" value="RluA_PseudoU_synthase"/>
</dbReference>
<dbReference type="InterPro" id="IPR002942">
    <property type="entry name" value="S4_RNA-bd"/>
</dbReference>
<dbReference type="Pfam" id="PF01479">
    <property type="entry name" value="S4"/>
    <property type="match status" value="1"/>
</dbReference>
<gene>
    <name evidence="4" type="ORF">METZ01_LOCUS182115</name>
</gene>
<dbReference type="GO" id="GO:0000455">
    <property type="term" value="P:enzyme-directed rRNA pseudouridine synthesis"/>
    <property type="evidence" value="ECO:0007669"/>
    <property type="project" value="TreeGrafter"/>
</dbReference>
<dbReference type="GO" id="GO:0009982">
    <property type="term" value="F:pseudouridine synthase activity"/>
    <property type="evidence" value="ECO:0007669"/>
    <property type="project" value="InterPro"/>
</dbReference>
<dbReference type="EMBL" id="UINC01035986">
    <property type="protein sequence ID" value="SVB29261.1"/>
    <property type="molecule type" value="Genomic_DNA"/>
</dbReference>
<dbReference type="InterPro" id="IPR006225">
    <property type="entry name" value="PsdUridine_synth_RluC/D"/>
</dbReference>
<dbReference type="GO" id="GO:0003723">
    <property type="term" value="F:RNA binding"/>
    <property type="evidence" value="ECO:0007669"/>
    <property type="project" value="InterPro"/>
</dbReference>
<dbReference type="SUPFAM" id="SSF55174">
    <property type="entry name" value="Alpha-L RNA-binding motif"/>
    <property type="match status" value="1"/>
</dbReference>
<dbReference type="PANTHER" id="PTHR21600:SF44">
    <property type="entry name" value="RIBOSOMAL LARGE SUBUNIT PSEUDOURIDINE SYNTHASE D"/>
    <property type="match status" value="1"/>
</dbReference>
<comment type="similarity">
    <text evidence="1">Belongs to the pseudouridine synthase RluA family.</text>
</comment>
<dbReference type="AlphaFoldDB" id="A0A382CUP8"/>
<sequence length="304" mass="33527">VEISEPKARLDKFLKIKFPDTSRGTFQRLIESEDVLVNNRPTKATYHPQAGDEISIQWPEPVAAEAQPENIPLNILFEDEQLIVLNKPVGMVVHPAAGHATGTLVNALLHYCAGKLSGIGGVARPGIVHRLDKDTSGCLVVAKDDSAHHALSSQFADHKTRKTYQAIVCGRPPQAHGAIRHSIARHPVHRKKMAVAAHGRDAITNYRLLKKLNRSALVEVELYTGRTHQIRVHFQHAKCPLVGDKVYGGHTPRTFEKATGYKAPRQMLHAISLGFTHPASGKELTFESPLPADFMDALSFLKTR</sequence>
<dbReference type="InterPro" id="IPR006145">
    <property type="entry name" value="PsdUridine_synth_RsuA/RluA"/>
</dbReference>
<proteinExistence type="inferred from homology"/>
<dbReference type="InterPro" id="IPR036986">
    <property type="entry name" value="S4_RNA-bd_sf"/>
</dbReference>
<dbReference type="Gene3D" id="3.10.290.10">
    <property type="entry name" value="RNA-binding S4 domain"/>
    <property type="match status" value="1"/>
</dbReference>
<dbReference type="InterPro" id="IPR020103">
    <property type="entry name" value="PsdUridine_synth_cat_dom_sf"/>
</dbReference>
<evidence type="ECO:0000313" key="4">
    <source>
        <dbReference type="EMBL" id="SVB29261.1"/>
    </source>
</evidence>
<organism evidence="4">
    <name type="scientific">marine metagenome</name>
    <dbReference type="NCBI Taxonomy" id="408172"/>
    <lineage>
        <taxon>unclassified sequences</taxon>
        <taxon>metagenomes</taxon>
        <taxon>ecological metagenomes</taxon>
    </lineage>
</organism>
<dbReference type="Gene3D" id="3.30.2350.10">
    <property type="entry name" value="Pseudouridine synthase"/>
    <property type="match status" value="1"/>
</dbReference>
<dbReference type="CDD" id="cd02869">
    <property type="entry name" value="PseudoU_synth_RluA_like"/>
    <property type="match status" value="1"/>
</dbReference>
<dbReference type="Pfam" id="PF00849">
    <property type="entry name" value="PseudoU_synth_2"/>
    <property type="match status" value="1"/>
</dbReference>
<dbReference type="SMART" id="SM00363">
    <property type="entry name" value="S4"/>
    <property type="match status" value="1"/>
</dbReference>
<evidence type="ECO:0000259" key="3">
    <source>
        <dbReference type="SMART" id="SM00363"/>
    </source>
</evidence>
<feature type="non-terminal residue" evidence="4">
    <location>
        <position position="1"/>
    </location>
</feature>
<feature type="domain" description="RNA-binding S4" evidence="3">
    <location>
        <begin position="8"/>
        <end position="67"/>
    </location>
</feature>
<dbReference type="PROSITE" id="PS01129">
    <property type="entry name" value="PSI_RLU"/>
    <property type="match status" value="1"/>
</dbReference>
<dbReference type="InterPro" id="IPR006224">
    <property type="entry name" value="PsdUridine_synth_RluA-like_CS"/>
</dbReference>
<dbReference type="PROSITE" id="PS50889">
    <property type="entry name" value="S4"/>
    <property type="match status" value="1"/>
</dbReference>
<evidence type="ECO:0000256" key="1">
    <source>
        <dbReference type="ARBA" id="ARBA00010876"/>
    </source>
</evidence>
<protein>
    <recommendedName>
        <fullName evidence="3">RNA-binding S4 domain-containing protein</fullName>
    </recommendedName>
</protein>